<sequence>MEEVIISLKKFKTSKELEKLLARLDGGGGQEYNVSTNLLRLYQEDLIGRAEYLAIRAKVLMGHYFGRMRQRYPDLRGGLYFYDMDALRIWNASVSHLPDMFNEYTQGLSVEQDVPDHYPAPVYTSTVFRIEDVLRSDHPVAANHREMYKQAAIQSFVTLPLLNGGESIGYQFISARCPRAFTEAELTFFSAASEYLVRELASIKSFMIRQLEQSR</sequence>
<gene>
    <name evidence="2" type="ORF">OMP38_17540</name>
</gene>
<organism evidence="2 3">
    <name type="scientific">Cohnella ginsengisoli</name>
    <dbReference type="NCBI Taxonomy" id="425004"/>
    <lineage>
        <taxon>Bacteria</taxon>
        <taxon>Bacillati</taxon>
        <taxon>Bacillota</taxon>
        <taxon>Bacilli</taxon>
        <taxon>Bacillales</taxon>
        <taxon>Paenibacillaceae</taxon>
        <taxon>Cohnella</taxon>
    </lineage>
</organism>
<feature type="domain" description="GAF" evidence="1">
    <location>
        <begin position="122"/>
        <end position="196"/>
    </location>
</feature>
<evidence type="ECO:0000313" key="2">
    <source>
        <dbReference type="EMBL" id="MDG0792479.1"/>
    </source>
</evidence>
<reference evidence="2 3" key="1">
    <citation type="submission" date="2022-10" db="EMBL/GenBank/DDBJ databases">
        <title>Comparative genomic analysis of Cohnella hashimotonis sp. nov., isolated from the International Space Station.</title>
        <authorList>
            <person name="Simpson A."/>
            <person name="Venkateswaran K."/>
        </authorList>
    </citation>
    <scope>NUCLEOTIDE SEQUENCE [LARGE SCALE GENOMIC DNA]</scope>
    <source>
        <strain evidence="2 3">DSM 18997</strain>
    </source>
</reference>
<dbReference type="Pfam" id="PF01590">
    <property type="entry name" value="GAF"/>
    <property type="match status" value="1"/>
</dbReference>
<dbReference type="RefSeq" id="WP_277566276.1">
    <property type="nucleotide sequence ID" value="NZ_JAPDHZ010000003.1"/>
</dbReference>
<dbReference type="Gene3D" id="3.30.450.40">
    <property type="match status" value="1"/>
</dbReference>
<accession>A0A9X4KHP5</accession>
<evidence type="ECO:0000313" key="3">
    <source>
        <dbReference type="Proteomes" id="UP001153387"/>
    </source>
</evidence>
<name>A0A9X4KHP5_9BACL</name>
<dbReference type="AlphaFoldDB" id="A0A9X4KHP5"/>
<dbReference type="EMBL" id="JAPDHZ010000003">
    <property type="protein sequence ID" value="MDG0792479.1"/>
    <property type="molecule type" value="Genomic_DNA"/>
</dbReference>
<evidence type="ECO:0000259" key="1">
    <source>
        <dbReference type="Pfam" id="PF01590"/>
    </source>
</evidence>
<dbReference type="SUPFAM" id="SSF55781">
    <property type="entry name" value="GAF domain-like"/>
    <property type="match status" value="1"/>
</dbReference>
<dbReference type="InterPro" id="IPR003018">
    <property type="entry name" value="GAF"/>
</dbReference>
<comment type="caution">
    <text evidence="2">The sequence shown here is derived from an EMBL/GenBank/DDBJ whole genome shotgun (WGS) entry which is preliminary data.</text>
</comment>
<dbReference type="Proteomes" id="UP001153387">
    <property type="component" value="Unassembled WGS sequence"/>
</dbReference>
<dbReference type="InterPro" id="IPR029016">
    <property type="entry name" value="GAF-like_dom_sf"/>
</dbReference>
<proteinExistence type="predicted"/>
<keyword evidence="3" id="KW-1185">Reference proteome</keyword>
<protein>
    <submittedName>
        <fullName evidence="2">GAF domain-containing protein</fullName>
    </submittedName>
</protein>